<reference evidence="9" key="1">
    <citation type="journal article" date="2019" name="Int. J. Syst. Evol. Microbiol.">
        <title>The Global Catalogue of Microorganisms (GCM) 10K type strain sequencing project: providing services to taxonomists for standard genome sequencing and annotation.</title>
        <authorList>
            <consortium name="The Broad Institute Genomics Platform"/>
            <consortium name="The Broad Institute Genome Sequencing Center for Infectious Disease"/>
            <person name="Wu L."/>
            <person name="Ma J."/>
        </authorList>
    </citation>
    <scope>NUCLEOTIDE SEQUENCE [LARGE SCALE GENOMIC DNA]</scope>
    <source>
        <strain evidence="9">JCM 17979</strain>
    </source>
</reference>
<dbReference type="PANTHER" id="PTHR30213">
    <property type="entry name" value="INNER MEMBRANE PROTEIN YHJD"/>
    <property type="match status" value="1"/>
</dbReference>
<comment type="subcellular location">
    <subcellularLocation>
        <location evidence="1">Cell membrane</location>
        <topology evidence="1">Multi-pass membrane protein</topology>
    </subcellularLocation>
</comment>
<accession>A0ABP9CDS4</accession>
<feature type="transmembrane region" description="Helical" evidence="7">
    <location>
        <begin position="174"/>
        <end position="201"/>
    </location>
</feature>
<evidence type="ECO:0000256" key="3">
    <source>
        <dbReference type="ARBA" id="ARBA00022692"/>
    </source>
</evidence>
<dbReference type="Pfam" id="PF03631">
    <property type="entry name" value="Virul_fac_BrkB"/>
    <property type="match status" value="1"/>
</dbReference>
<feature type="compositionally biased region" description="Acidic residues" evidence="6">
    <location>
        <begin position="330"/>
        <end position="340"/>
    </location>
</feature>
<dbReference type="EMBL" id="BAABHO010000062">
    <property type="protein sequence ID" value="GAA4808670.1"/>
    <property type="molecule type" value="Genomic_DNA"/>
</dbReference>
<dbReference type="PANTHER" id="PTHR30213:SF0">
    <property type="entry name" value="UPF0761 MEMBRANE PROTEIN YIHY"/>
    <property type="match status" value="1"/>
</dbReference>
<feature type="transmembrane region" description="Helical" evidence="7">
    <location>
        <begin position="288"/>
        <end position="313"/>
    </location>
</feature>
<dbReference type="Proteomes" id="UP001500928">
    <property type="component" value="Unassembled WGS sequence"/>
</dbReference>
<evidence type="ECO:0000256" key="5">
    <source>
        <dbReference type="ARBA" id="ARBA00023136"/>
    </source>
</evidence>
<feature type="transmembrane region" description="Helical" evidence="7">
    <location>
        <begin position="253"/>
        <end position="276"/>
    </location>
</feature>
<evidence type="ECO:0000256" key="7">
    <source>
        <dbReference type="SAM" id="Phobius"/>
    </source>
</evidence>
<sequence length="355" mass="36714">MDAVSSVRAVPVTTDMDGDALSADDAWHTARRVGLRTLLRDALMRFRYGDGFSHARGFALQLALAIVPLVIAGSGLATAVGAESVAQVVARTVVAVSPGAGDQLLADVVARGPAELPEEDGEPADSPSENVGELAVAFGLTTAFLAMTSAIAQLERGTNRIYGTERDRPFLRKYGRAALLTLTAGTALGAGLVLIIAGGPLGDAVEDVYRWGDAAETVFDVLRWPVGLIALVVAVTVLFRFSPRRHQPGLSWLALGAGLTVLLWLAASGAVALYVAVSGDFSDTYGPLAGIMALLLWATVTGVALLLGVAVAAQLEAARAGMGDPLLRDDDADGIPDELQPEQPVESVGPEGGRA</sequence>
<evidence type="ECO:0000256" key="1">
    <source>
        <dbReference type="ARBA" id="ARBA00004651"/>
    </source>
</evidence>
<keyword evidence="2" id="KW-1003">Cell membrane</keyword>
<protein>
    <recommendedName>
        <fullName evidence="10">YihY/virulence factor BrkB family protein</fullName>
    </recommendedName>
</protein>
<organism evidence="8 9">
    <name type="scientific">Actinomycetospora chlora</name>
    <dbReference type="NCBI Taxonomy" id="663608"/>
    <lineage>
        <taxon>Bacteria</taxon>
        <taxon>Bacillati</taxon>
        <taxon>Actinomycetota</taxon>
        <taxon>Actinomycetes</taxon>
        <taxon>Pseudonocardiales</taxon>
        <taxon>Pseudonocardiaceae</taxon>
        <taxon>Actinomycetospora</taxon>
    </lineage>
</organism>
<evidence type="ECO:0000313" key="9">
    <source>
        <dbReference type="Proteomes" id="UP001500928"/>
    </source>
</evidence>
<dbReference type="InterPro" id="IPR017039">
    <property type="entry name" value="Virul_fac_BrkB"/>
</dbReference>
<evidence type="ECO:0000313" key="8">
    <source>
        <dbReference type="EMBL" id="GAA4808670.1"/>
    </source>
</evidence>
<keyword evidence="5 7" id="KW-0472">Membrane</keyword>
<feature type="transmembrane region" description="Helical" evidence="7">
    <location>
        <begin position="221"/>
        <end position="241"/>
    </location>
</feature>
<evidence type="ECO:0000256" key="4">
    <source>
        <dbReference type="ARBA" id="ARBA00022989"/>
    </source>
</evidence>
<evidence type="ECO:0000256" key="6">
    <source>
        <dbReference type="SAM" id="MobiDB-lite"/>
    </source>
</evidence>
<keyword evidence="9" id="KW-1185">Reference proteome</keyword>
<evidence type="ECO:0008006" key="10">
    <source>
        <dbReference type="Google" id="ProtNLM"/>
    </source>
</evidence>
<keyword evidence="4 7" id="KW-1133">Transmembrane helix</keyword>
<feature type="region of interest" description="Disordered" evidence="6">
    <location>
        <begin position="326"/>
        <end position="355"/>
    </location>
</feature>
<evidence type="ECO:0000256" key="2">
    <source>
        <dbReference type="ARBA" id="ARBA00022475"/>
    </source>
</evidence>
<dbReference type="PIRSF" id="PIRSF035875">
    <property type="entry name" value="RNase_BN"/>
    <property type="match status" value="1"/>
</dbReference>
<name>A0ABP9CDS4_9PSEU</name>
<keyword evidence="3 7" id="KW-0812">Transmembrane</keyword>
<comment type="caution">
    <text evidence="8">The sequence shown here is derived from an EMBL/GenBank/DDBJ whole genome shotgun (WGS) entry which is preliminary data.</text>
</comment>
<feature type="transmembrane region" description="Helical" evidence="7">
    <location>
        <begin position="62"/>
        <end position="82"/>
    </location>
</feature>
<gene>
    <name evidence="8" type="ORF">GCM10023200_53060</name>
</gene>
<proteinExistence type="predicted"/>
<feature type="transmembrane region" description="Helical" evidence="7">
    <location>
        <begin position="134"/>
        <end position="154"/>
    </location>
</feature>